<dbReference type="Gene3D" id="3.10.450.40">
    <property type="match status" value="2"/>
</dbReference>
<name>A0ABP7M3F7_9GAMM</name>
<proteinExistence type="predicted"/>
<accession>A0ABP7M3F7</accession>
<feature type="chain" id="PRO_5045313271" description="PepSY domain-containing protein" evidence="1">
    <location>
        <begin position="27"/>
        <end position="189"/>
    </location>
</feature>
<evidence type="ECO:0000313" key="4">
    <source>
        <dbReference type="Proteomes" id="UP001501565"/>
    </source>
</evidence>
<gene>
    <name evidence="3" type="ORF">GCM10022277_02460</name>
</gene>
<evidence type="ECO:0000259" key="2">
    <source>
        <dbReference type="Pfam" id="PF03413"/>
    </source>
</evidence>
<evidence type="ECO:0000313" key="3">
    <source>
        <dbReference type="EMBL" id="GAA3911419.1"/>
    </source>
</evidence>
<feature type="domain" description="PepSY" evidence="2">
    <location>
        <begin position="42"/>
        <end position="96"/>
    </location>
</feature>
<dbReference type="RefSeq" id="WP_344794642.1">
    <property type="nucleotide sequence ID" value="NZ_BAABBN010000004.1"/>
</dbReference>
<feature type="signal peptide" evidence="1">
    <location>
        <begin position="1"/>
        <end position="26"/>
    </location>
</feature>
<dbReference type="Proteomes" id="UP001501565">
    <property type="component" value="Unassembled WGS sequence"/>
</dbReference>
<reference evidence="4" key="1">
    <citation type="journal article" date="2019" name="Int. J. Syst. Evol. Microbiol.">
        <title>The Global Catalogue of Microorganisms (GCM) 10K type strain sequencing project: providing services to taxonomists for standard genome sequencing and annotation.</title>
        <authorList>
            <consortium name="The Broad Institute Genomics Platform"/>
            <consortium name="The Broad Institute Genome Sequencing Center for Infectious Disease"/>
            <person name="Wu L."/>
            <person name="Ma J."/>
        </authorList>
    </citation>
    <scope>NUCLEOTIDE SEQUENCE [LARGE SCALE GENOMIC DNA]</scope>
    <source>
        <strain evidence="4">JCM 17551</strain>
    </source>
</reference>
<protein>
    <recommendedName>
        <fullName evidence="2">PepSY domain-containing protein</fullName>
    </recommendedName>
</protein>
<dbReference type="InterPro" id="IPR025711">
    <property type="entry name" value="PepSY"/>
</dbReference>
<keyword evidence="1" id="KW-0732">Signal</keyword>
<dbReference type="Pfam" id="PF03413">
    <property type="entry name" value="PepSY"/>
    <property type="match status" value="2"/>
</dbReference>
<sequence length="189" mass="21394">MKKFNTFIASAITASALTFGSAQVLADDDAAELLQLKRTKFSVEQALEKVAKEYQGQILEVELDEKHNQLIYEVEVADLANEKVYEVYVNPTSGEVFLDETENLKLLGFNRFDEDKLAALRAMAENHFSLEDQLIKIKQDYPGIVKEAEFKQSKGVSYYKVKILTNEGRRQKVIVDALTGETIPVMDHD</sequence>
<comment type="caution">
    <text evidence="3">The sequence shown here is derived from an EMBL/GenBank/DDBJ whole genome shotgun (WGS) entry which is preliminary data.</text>
</comment>
<dbReference type="EMBL" id="BAABBN010000004">
    <property type="protein sequence ID" value="GAA3911419.1"/>
    <property type="molecule type" value="Genomic_DNA"/>
</dbReference>
<organism evidence="3 4">
    <name type="scientific">Litoribacillus peritrichatus</name>
    <dbReference type="NCBI Taxonomy" id="718191"/>
    <lineage>
        <taxon>Bacteria</taxon>
        <taxon>Pseudomonadati</taxon>
        <taxon>Pseudomonadota</taxon>
        <taxon>Gammaproteobacteria</taxon>
        <taxon>Oceanospirillales</taxon>
        <taxon>Oceanospirillaceae</taxon>
        <taxon>Litoribacillus</taxon>
    </lineage>
</organism>
<keyword evidence="4" id="KW-1185">Reference proteome</keyword>
<evidence type="ECO:0000256" key="1">
    <source>
        <dbReference type="SAM" id="SignalP"/>
    </source>
</evidence>
<feature type="domain" description="PepSY" evidence="2">
    <location>
        <begin position="129"/>
        <end position="182"/>
    </location>
</feature>